<dbReference type="RefSeq" id="YP_009310425.1">
    <property type="nucleotide sequence ID" value="NC_031503.1"/>
</dbReference>
<protein>
    <submittedName>
        <fullName evidence="1">Protein ORF14</fullName>
    </submittedName>
</protein>
<dbReference type="GeneID" id="29997541"/>
<evidence type="ECO:0000313" key="2">
    <source>
        <dbReference type="Proteomes" id="UP000201673"/>
    </source>
</evidence>
<proteinExistence type="predicted"/>
<dbReference type="KEGG" id="vg:29997541"/>
<accession>A0A1D8QM90</accession>
<reference evidence="1 2" key="1">
    <citation type="journal article" date="2016" name="Virus Res.">
        <title>Identification of a novel aviadenovirus, designated pigeon adenovirus 2 in domestic pigeons (Columba livia).</title>
        <authorList>
            <person name="Teske L."/>
            <person name="Rubbenstroth D."/>
            <person name="Meixner M."/>
            <person name="Liere K."/>
            <person name="Bartels H."/>
            <person name="Rautenschlein S."/>
        </authorList>
    </citation>
    <scope>NUCLEOTIDE SEQUENCE [LARGE SCALE GENOMIC DNA]</scope>
    <source>
        <strain evidence="1">YPDS-Y-V1.A19.11-2013</strain>
    </source>
</reference>
<gene>
    <name evidence="1" type="primary">ORF14</name>
</gene>
<dbReference type="EMBL" id="KX121164">
    <property type="protein sequence ID" value="AOW42055.1"/>
    <property type="molecule type" value="Genomic_DNA"/>
</dbReference>
<sequence>MALSLQINTVSVLSSERGLQHQNEEETQPLYHNTYLYIEPLLTHVSVHSYFTPKFIRLLNGLETIALRSKDLPCRLPFHSVHVRLLQTWTVWLIDVLCDCHKPYSLFCNSLRVIALQRWADKFTPYTSDILPLMSLGVCPPVLRHCVWCADNPHRVLDAFLNNPLFHVHVRVEIGERGILLRLPNVLRLLPQFSCLNALTNSSRFPLPLHLCFYPLPGI</sequence>
<keyword evidence="2" id="KW-1185">Reference proteome</keyword>
<evidence type="ECO:0000313" key="1">
    <source>
        <dbReference type="EMBL" id="AOW42055.1"/>
    </source>
</evidence>
<name>A0A1D8QM90_9ADEN</name>
<organism evidence="1 2">
    <name type="scientific">Pigeon adenovirus 2</name>
    <dbReference type="NCBI Taxonomy" id="1907767"/>
    <lineage>
        <taxon>Viruses</taxon>
        <taxon>Varidnaviria</taxon>
        <taxon>Bamfordvirae</taxon>
        <taxon>Preplasmiviricota</taxon>
        <taxon>Polisuviricotina</taxon>
        <taxon>Pharingeaviricetes</taxon>
        <taxon>Rowavirales</taxon>
        <taxon>Adenoviridae</taxon>
        <taxon>Aviadenovirus</taxon>
        <taxon>Aviadenovirus columbidae</taxon>
        <taxon>Pigeon aviadenovirus B</taxon>
    </lineage>
</organism>
<dbReference type="OrthoDB" id="18869at10239"/>
<dbReference type="Proteomes" id="UP000201673">
    <property type="component" value="Segment"/>
</dbReference>